<comment type="subcellular location">
    <subcellularLocation>
        <location evidence="1">Periplasm</location>
    </subcellularLocation>
</comment>
<name>A0ABW4RA43_9RHOB</name>
<feature type="signal peptide" evidence="4">
    <location>
        <begin position="1"/>
        <end position="20"/>
    </location>
</feature>
<feature type="chain" id="PRO_5046715445" evidence="4">
    <location>
        <begin position="21"/>
        <end position="336"/>
    </location>
</feature>
<protein>
    <submittedName>
        <fullName evidence="5">TRAP transporter substrate-binding protein</fullName>
    </submittedName>
</protein>
<dbReference type="InterPro" id="IPR018389">
    <property type="entry name" value="DctP_fam"/>
</dbReference>
<comment type="caution">
    <text evidence="5">The sequence shown here is derived from an EMBL/GenBank/DDBJ whole genome shotgun (WGS) entry which is preliminary data.</text>
</comment>
<organism evidence="5 6">
    <name type="scientific">Paracoccus pacificus</name>
    <dbReference type="NCBI Taxonomy" id="1463598"/>
    <lineage>
        <taxon>Bacteria</taxon>
        <taxon>Pseudomonadati</taxon>
        <taxon>Pseudomonadota</taxon>
        <taxon>Alphaproteobacteria</taxon>
        <taxon>Rhodobacterales</taxon>
        <taxon>Paracoccaceae</taxon>
        <taxon>Paracoccus</taxon>
    </lineage>
</organism>
<keyword evidence="2 4" id="KW-0732">Signal</keyword>
<dbReference type="EMBL" id="JBHUEN010000043">
    <property type="protein sequence ID" value="MFD1882794.1"/>
    <property type="molecule type" value="Genomic_DNA"/>
</dbReference>
<evidence type="ECO:0000256" key="2">
    <source>
        <dbReference type="ARBA" id="ARBA00022729"/>
    </source>
</evidence>
<dbReference type="PANTHER" id="PTHR33376:SF15">
    <property type="entry name" value="BLL6794 PROTEIN"/>
    <property type="match status" value="1"/>
</dbReference>
<keyword evidence="3" id="KW-0574">Periplasm</keyword>
<dbReference type="NCBIfam" id="NF037995">
    <property type="entry name" value="TRAP_S1"/>
    <property type="match status" value="1"/>
</dbReference>
<proteinExistence type="predicted"/>
<dbReference type="CDD" id="cd13665">
    <property type="entry name" value="PBP2_TRAP_Dctp3_4"/>
    <property type="match status" value="1"/>
</dbReference>
<evidence type="ECO:0000256" key="3">
    <source>
        <dbReference type="ARBA" id="ARBA00022764"/>
    </source>
</evidence>
<gene>
    <name evidence="5" type="ORF">ACFSCT_13805</name>
</gene>
<keyword evidence="6" id="KW-1185">Reference proteome</keyword>
<dbReference type="PANTHER" id="PTHR33376">
    <property type="match status" value="1"/>
</dbReference>
<dbReference type="Pfam" id="PF03480">
    <property type="entry name" value="DctP"/>
    <property type="match status" value="1"/>
</dbReference>
<dbReference type="Gene3D" id="3.40.190.170">
    <property type="entry name" value="Bacterial extracellular solute-binding protein, family 7"/>
    <property type="match status" value="1"/>
</dbReference>
<accession>A0ABW4RA43</accession>
<evidence type="ECO:0000313" key="6">
    <source>
        <dbReference type="Proteomes" id="UP001597213"/>
    </source>
</evidence>
<dbReference type="RefSeq" id="WP_379143639.1">
    <property type="nucleotide sequence ID" value="NZ_JBHUEN010000043.1"/>
</dbReference>
<evidence type="ECO:0000256" key="4">
    <source>
        <dbReference type="SAM" id="SignalP"/>
    </source>
</evidence>
<dbReference type="Proteomes" id="UP001597213">
    <property type="component" value="Unassembled WGS sequence"/>
</dbReference>
<dbReference type="InterPro" id="IPR038404">
    <property type="entry name" value="TRAP_DctP_sf"/>
</dbReference>
<evidence type="ECO:0000256" key="1">
    <source>
        <dbReference type="ARBA" id="ARBA00004418"/>
    </source>
</evidence>
<evidence type="ECO:0000313" key="5">
    <source>
        <dbReference type="EMBL" id="MFD1882794.1"/>
    </source>
</evidence>
<reference evidence="6" key="1">
    <citation type="journal article" date="2019" name="Int. J. Syst. Evol. Microbiol.">
        <title>The Global Catalogue of Microorganisms (GCM) 10K type strain sequencing project: providing services to taxonomists for standard genome sequencing and annotation.</title>
        <authorList>
            <consortium name="The Broad Institute Genomics Platform"/>
            <consortium name="The Broad Institute Genome Sequencing Center for Infectious Disease"/>
            <person name="Wu L."/>
            <person name="Ma J."/>
        </authorList>
    </citation>
    <scope>NUCLEOTIDE SEQUENCE [LARGE SCALE GENOMIC DNA]</scope>
    <source>
        <strain evidence="6">CCUG 56029</strain>
    </source>
</reference>
<sequence>MLRRFLIALALIASAGQAAAQEVTLRMHYFLPADSFVPASILEPWAQKIEADSKGRIKVERYPSMTLGGTPADLADQVTDGVVDVVWTLPGYTPGRFPRTEVFELPFMSRDAGATSRALWDMAQEWQDSDFRDLHLLGLWVHGPGVIHSAKPVEKMEDMAGLTIRAPSRAASMLLERVGAAPVGMPAPAVPEALSKGVIDGALLPWEVTSSVRVSDFVHNHTQFPGPAVYTAVLMLAMNKSVYDGLPDDLKKVIDDASGREFSGRAGHAQQLADFPPRDAAIAAGDNIITLSEDEAIRWQALGGEVIADWAAAQTAFDGQALVDQAREAITAAGPQ</sequence>